<gene>
    <name evidence="1" type="ORF">QR46_1173</name>
</gene>
<dbReference type="VEuPathDB" id="GiardiaDB:QR46_1173"/>
<dbReference type="Proteomes" id="UP000070089">
    <property type="component" value="Unassembled WGS sequence"/>
</dbReference>
<dbReference type="SUPFAM" id="SSF46689">
    <property type="entry name" value="Homeodomain-like"/>
    <property type="match status" value="1"/>
</dbReference>
<organism evidence="1 2">
    <name type="scientific">Giardia duodenalis assemblage B</name>
    <dbReference type="NCBI Taxonomy" id="1394984"/>
    <lineage>
        <taxon>Eukaryota</taxon>
        <taxon>Metamonada</taxon>
        <taxon>Diplomonadida</taxon>
        <taxon>Hexamitidae</taxon>
        <taxon>Giardiinae</taxon>
        <taxon>Giardia</taxon>
    </lineage>
</organism>
<accession>A0A132NYP9</accession>
<dbReference type="Gene3D" id="1.10.10.60">
    <property type="entry name" value="Homeodomain-like"/>
    <property type="match status" value="1"/>
</dbReference>
<dbReference type="AlphaFoldDB" id="A0A132NYP9"/>
<evidence type="ECO:0000313" key="2">
    <source>
        <dbReference type="Proteomes" id="UP000070089"/>
    </source>
</evidence>
<dbReference type="OrthoDB" id="1427694at2759"/>
<dbReference type="EMBL" id="JXTI01000022">
    <property type="protein sequence ID" value="KWX14812.1"/>
    <property type="molecule type" value="Genomic_DNA"/>
</dbReference>
<protein>
    <submittedName>
        <fullName evidence="1">Uncharacterized protein</fullName>
    </submittedName>
</protein>
<comment type="caution">
    <text evidence="1">The sequence shown here is derived from an EMBL/GenBank/DDBJ whole genome shotgun (WGS) entry which is preliminary data.</text>
</comment>
<name>A0A132NYP9_GIAIN</name>
<sequence length="394" mass="42959">MSNTCDLCLRLVVLHIKFKIDIKYMRTVSLPTFTQPSQSYAIISYPTQQPAQVQDMVAQLRPSNTVITDQPQEIDPNSQLTQMKVCDSVISLPVSNAAESIQLYDIGSTQPPYPTSSAPVASRIPVMHQQPGVNIGVVDANGLCYLITTPSSTQLAGPTTQANLQSATTTTSSVPHLISAPDRSEAVINESFAVANSTNALSNVALAQSVAQIAALLSTCHISIIPTQSLPTATPITVTAPSPSLTSLPSRNNGDVRSVPYNCSIGFPSSRGGDSTPLSFGNVLSYGLTTRESGLFDYPMASDSLIQRHKQNSMRHKTVAERTYSNATVLWTPEKHEAFVTVYESLVNAKEKITQGAIFKEMKRRYPNFQLTLRQIQSKLQKYRLRLNTQDDSH</sequence>
<dbReference type="InterPro" id="IPR009057">
    <property type="entry name" value="Homeodomain-like_sf"/>
</dbReference>
<proteinExistence type="predicted"/>
<reference evidence="1 2" key="1">
    <citation type="journal article" date="2015" name="Mol. Biochem. Parasitol.">
        <title>Identification of polymorphic genes for use in assemblage B genotyping assays through comparative genomics of multiple assemblage B Giardia duodenalis isolates.</title>
        <authorList>
            <person name="Wielinga C."/>
            <person name="Thompson R.C."/>
            <person name="Monis P."/>
            <person name="Ryan U."/>
        </authorList>
    </citation>
    <scope>NUCLEOTIDE SEQUENCE [LARGE SCALE GENOMIC DNA]</scope>
    <source>
        <strain evidence="1 2">BAH15c1</strain>
    </source>
</reference>
<evidence type="ECO:0000313" key="1">
    <source>
        <dbReference type="EMBL" id="KWX14812.1"/>
    </source>
</evidence>